<dbReference type="Proteomes" id="UP001467690">
    <property type="component" value="Unassembled WGS sequence"/>
</dbReference>
<evidence type="ECO:0000256" key="10">
    <source>
        <dbReference type="ARBA" id="ARBA00023136"/>
    </source>
</evidence>
<dbReference type="RefSeq" id="WP_350401552.1">
    <property type="nucleotide sequence ID" value="NZ_JBELOE010000185.1"/>
</dbReference>
<proteinExistence type="inferred from homology"/>
<evidence type="ECO:0000256" key="9">
    <source>
        <dbReference type="ARBA" id="ARBA00022989"/>
    </source>
</evidence>
<feature type="transmembrane region" description="Helical" evidence="12">
    <location>
        <begin position="303"/>
        <end position="321"/>
    </location>
</feature>
<feature type="transmembrane region" description="Helical" evidence="12">
    <location>
        <begin position="12"/>
        <end position="32"/>
    </location>
</feature>
<keyword evidence="5" id="KW-0813">Transport</keyword>
<keyword evidence="14" id="KW-1185">Reference proteome</keyword>
<evidence type="ECO:0000256" key="8">
    <source>
        <dbReference type="ARBA" id="ARBA00022692"/>
    </source>
</evidence>
<feature type="transmembrane region" description="Helical" evidence="12">
    <location>
        <begin position="333"/>
        <end position="351"/>
    </location>
</feature>
<evidence type="ECO:0000256" key="11">
    <source>
        <dbReference type="ARBA" id="ARBA00026081"/>
    </source>
</evidence>
<keyword evidence="10 12" id="KW-0472">Membrane</keyword>
<dbReference type="EMBL" id="JBELOE010000185">
    <property type="protein sequence ID" value="MER2492031.1"/>
    <property type="molecule type" value="Genomic_DNA"/>
</dbReference>
<feature type="transmembrane region" description="Helical" evidence="12">
    <location>
        <begin position="272"/>
        <end position="291"/>
    </location>
</feature>
<keyword evidence="7" id="KW-0997">Cell inner membrane</keyword>
<reference evidence="13 14" key="1">
    <citation type="submission" date="2024-06" db="EMBL/GenBank/DDBJ databases">
        <authorList>
            <person name="Chen R.Y."/>
        </authorList>
    </citation>
    <scope>NUCLEOTIDE SEQUENCE [LARGE SCALE GENOMIC DNA]</scope>
    <source>
        <strain evidence="13 14">D2</strain>
    </source>
</reference>
<comment type="function">
    <text evidence="1">Part of the ABC transporter complex LptBFG involved in the translocation of lipopolysaccharide (LPS) from the inner membrane to the outer membrane.</text>
</comment>
<organism evidence="13 14">
    <name type="scientific">Catenovulum sediminis</name>
    <dbReference type="NCBI Taxonomy" id="1740262"/>
    <lineage>
        <taxon>Bacteria</taxon>
        <taxon>Pseudomonadati</taxon>
        <taxon>Pseudomonadota</taxon>
        <taxon>Gammaproteobacteria</taxon>
        <taxon>Alteromonadales</taxon>
        <taxon>Alteromonadaceae</taxon>
        <taxon>Catenovulum</taxon>
    </lineage>
</organism>
<keyword evidence="8 12" id="KW-0812">Transmembrane</keyword>
<evidence type="ECO:0000313" key="14">
    <source>
        <dbReference type="Proteomes" id="UP001467690"/>
    </source>
</evidence>
<dbReference type="InterPro" id="IPR030922">
    <property type="entry name" value="LptF"/>
</dbReference>
<evidence type="ECO:0000256" key="4">
    <source>
        <dbReference type="ARBA" id="ARBA00014213"/>
    </source>
</evidence>
<evidence type="ECO:0000256" key="5">
    <source>
        <dbReference type="ARBA" id="ARBA00022448"/>
    </source>
</evidence>
<feature type="transmembrane region" description="Helical" evidence="12">
    <location>
        <begin position="52"/>
        <end position="76"/>
    </location>
</feature>
<dbReference type="Pfam" id="PF03739">
    <property type="entry name" value="LptF_LptG"/>
    <property type="match status" value="1"/>
</dbReference>
<sequence>MIIFRYIFGETFKAQFAVFSVLMAIFSSQTLMRVLDDAMDGALPTELVLSMLSLSIPPLAGLILPLSLFIGIFLAHGQMYADSEMTVLKACGVSEWYITRVTLSLALIIAVLTGMYALFWTPQAYQDREELREKIRADVGISSLIPGQFRESSNKKAVIFIHGSEERGVNFDRVFVAQVSPSEENQNRFDVVYAKQGHMETLADGTEHLILQKGAAYQGTTGRMDYQLTDFTSYSMIVKERTIEEQRLRLMAVPSVELWGSTETAEIAELQWRISLPLSVLIVAMIAVPLARVNPRQGKYAKLVPAFAIYLCYFLLLMAGKSALEDGKIPPGLGLWWIHAGAFLYAAYLFTTERTLGRQLLFEVKKRRRAA</sequence>
<feature type="transmembrane region" description="Helical" evidence="12">
    <location>
        <begin position="97"/>
        <end position="120"/>
    </location>
</feature>
<comment type="subcellular location">
    <subcellularLocation>
        <location evidence="2">Cell inner membrane</location>
        <topology evidence="2">Multi-pass membrane protein</topology>
    </subcellularLocation>
</comment>
<accession>A0ABV1RGH5</accession>
<protein>
    <recommendedName>
        <fullName evidence="4">Lipopolysaccharide export system permease protein LptF</fullName>
    </recommendedName>
</protein>
<keyword evidence="6" id="KW-1003">Cell membrane</keyword>
<gene>
    <name evidence="13" type="primary">lptF</name>
    <name evidence="13" type="ORF">ABS311_09070</name>
</gene>
<evidence type="ECO:0000256" key="6">
    <source>
        <dbReference type="ARBA" id="ARBA00022475"/>
    </source>
</evidence>
<name>A0ABV1RGH5_9ALTE</name>
<dbReference type="PANTHER" id="PTHR33529">
    <property type="entry name" value="SLR0882 PROTEIN-RELATED"/>
    <property type="match status" value="1"/>
</dbReference>
<comment type="caution">
    <text evidence="13">The sequence shown here is derived from an EMBL/GenBank/DDBJ whole genome shotgun (WGS) entry which is preliminary data.</text>
</comment>
<keyword evidence="9 12" id="KW-1133">Transmembrane helix</keyword>
<evidence type="ECO:0000256" key="12">
    <source>
        <dbReference type="SAM" id="Phobius"/>
    </source>
</evidence>
<comment type="similarity">
    <text evidence="3">Belongs to the LptF/LptG family.</text>
</comment>
<evidence type="ECO:0000256" key="7">
    <source>
        <dbReference type="ARBA" id="ARBA00022519"/>
    </source>
</evidence>
<evidence type="ECO:0000313" key="13">
    <source>
        <dbReference type="EMBL" id="MER2492031.1"/>
    </source>
</evidence>
<dbReference type="InterPro" id="IPR005495">
    <property type="entry name" value="LptG/LptF_permease"/>
</dbReference>
<evidence type="ECO:0000256" key="2">
    <source>
        <dbReference type="ARBA" id="ARBA00004429"/>
    </source>
</evidence>
<dbReference type="PANTHER" id="PTHR33529:SF7">
    <property type="entry name" value="LIPOPOLYSACCHARIDE EXPORT SYSTEM PERMEASE PROTEIN LPTF"/>
    <property type="match status" value="1"/>
</dbReference>
<dbReference type="NCBIfam" id="TIGR04407">
    <property type="entry name" value="LptF_YjgP"/>
    <property type="match status" value="1"/>
</dbReference>
<evidence type="ECO:0000256" key="1">
    <source>
        <dbReference type="ARBA" id="ARBA00002265"/>
    </source>
</evidence>
<comment type="subunit">
    <text evidence="11">Component of the lipopolysaccharide transport and assembly complex. The LptBFG transporter is composed of two ATP-binding proteins (LptB) and two transmembrane proteins (LptF and LptG).</text>
</comment>
<evidence type="ECO:0000256" key="3">
    <source>
        <dbReference type="ARBA" id="ARBA00007725"/>
    </source>
</evidence>